<dbReference type="InterPro" id="IPR031657">
    <property type="entry name" value="REPA_OB_2"/>
</dbReference>
<dbReference type="EMBL" id="UYWW01012163">
    <property type="protein sequence ID" value="VDM19119.1"/>
    <property type="molecule type" value="Genomic_DNA"/>
</dbReference>
<organism evidence="8 9">
    <name type="scientific">Wuchereria bancrofti</name>
    <dbReference type="NCBI Taxonomy" id="6293"/>
    <lineage>
        <taxon>Eukaryota</taxon>
        <taxon>Metazoa</taxon>
        <taxon>Ecdysozoa</taxon>
        <taxon>Nematoda</taxon>
        <taxon>Chromadorea</taxon>
        <taxon>Rhabditida</taxon>
        <taxon>Spirurina</taxon>
        <taxon>Spiruromorpha</taxon>
        <taxon>Filarioidea</taxon>
        <taxon>Onchocercidae</taxon>
        <taxon>Wuchereria</taxon>
    </lineage>
</organism>
<dbReference type="OMA" id="CGICNEY"/>
<keyword evidence="4" id="KW-0862">Zinc</keyword>
<evidence type="ECO:0000256" key="1">
    <source>
        <dbReference type="ARBA" id="ARBA00005690"/>
    </source>
</evidence>
<dbReference type="InParanoid" id="A0A3P7ESI7"/>
<dbReference type="Pfam" id="PF16900">
    <property type="entry name" value="REPA_OB_2"/>
    <property type="match status" value="1"/>
</dbReference>
<name>A0A3P7ESI7_WUCBA</name>
<proteinExistence type="inferred from homology"/>
<keyword evidence="3" id="KW-0863">Zinc-finger</keyword>
<sequence length="614" mass="69533">MEAIMVSNNVKLTGMKWTEVSIKNLKDEPGSGNGVNGLRVRVCVHVCILVVLDVVLVICAICNLFEMSVGFITASGKDITVSEKALQKARQLFELLDDDDNNDSVRATVGNSDNARCSSVENSDSLALTSLFSAARRNFKRISLTFKSPLVKNPRLDNDTVCGKVGSVTPIKLLTPYCKNWRLCIKVISVDEIRCIRGQRIFAFQAVDDGGVEIRVSAFGDIAHRTSTLICPEQMYYITHASVKMANKRYSRNQHDMEVVLRPDSEVTKCTDRPQILSPKVNFEFVRIHNLQSFIDTEIGFFMNKERLNIVIEDVLGTVIHTGEMKQLKSKTGEDLQKREIQIVDDSGYYVTVNLWGQKAKVFPSEQYQHVLAVKGLLVRCFQGTLSLVSMASTKLLHDPHFPEADALRSWYSKNKDKAFKSATVNQVSSFNEHRWIKQLKLSVDGHFFNLTAMISSIFIENAVYKGCLTCKKKLLVEKDGDLYICSKCGICNEYKYYYTLHMELFDFTGTVHVTAFDDCGQKLIGEQADEVAKFLRFDRDRYQSSFKSVLFKPYMFRLGAQRSGNADHSTASAKTKQVYFWSVKDVIAMPFDSYCTFLERTIEHTSNGMFIEK</sequence>
<keyword evidence="5" id="KW-0238">DNA-binding</keyword>
<evidence type="ECO:0000256" key="3">
    <source>
        <dbReference type="ARBA" id="ARBA00022771"/>
    </source>
</evidence>
<keyword evidence="2" id="KW-0479">Metal-binding</keyword>
<dbReference type="Proteomes" id="UP000270924">
    <property type="component" value="Unassembled WGS sequence"/>
</dbReference>
<evidence type="ECO:0000256" key="5">
    <source>
        <dbReference type="ARBA" id="ARBA00023125"/>
    </source>
</evidence>
<evidence type="ECO:0000259" key="6">
    <source>
        <dbReference type="Pfam" id="PF08646"/>
    </source>
</evidence>
<dbReference type="InterPro" id="IPR013955">
    <property type="entry name" value="Rep_factor-A_C"/>
</dbReference>
<dbReference type="PANTHER" id="PTHR47165">
    <property type="entry name" value="OS03G0429900 PROTEIN"/>
    <property type="match status" value="1"/>
</dbReference>
<reference evidence="8 9" key="1">
    <citation type="submission" date="2018-11" db="EMBL/GenBank/DDBJ databases">
        <authorList>
            <consortium name="Pathogen Informatics"/>
        </authorList>
    </citation>
    <scope>NUCLEOTIDE SEQUENCE [LARGE SCALE GENOMIC DNA]</scope>
</reference>
<dbReference type="AlphaFoldDB" id="A0A3P7ESI7"/>
<dbReference type="Pfam" id="PF08646">
    <property type="entry name" value="Rep_fac-A_C"/>
    <property type="match status" value="1"/>
</dbReference>
<dbReference type="FunFam" id="2.40.50.140:FF:000041">
    <property type="entry name" value="Replication protein A subunit"/>
    <property type="match status" value="1"/>
</dbReference>
<feature type="domain" description="Replication factor A C-terminal" evidence="6">
    <location>
        <begin position="448"/>
        <end position="571"/>
    </location>
</feature>
<gene>
    <name evidence="8" type="ORF">WBA_LOCUS10331</name>
</gene>
<dbReference type="PROSITE" id="PS50138">
    <property type="entry name" value="BRCA2_REPEAT"/>
    <property type="match status" value="1"/>
</dbReference>
<evidence type="ECO:0000256" key="4">
    <source>
        <dbReference type="ARBA" id="ARBA00022833"/>
    </source>
</evidence>
<comment type="similarity">
    <text evidence="1">Belongs to the replication factor A protein 1 family.</text>
</comment>
<dbReference type="Gene3D" id="2.40.50.140">
    <property type="entry name" value="Nucleic acid-binding proteins"/>
    <property type="match status" value="3"/>
</dbReference>
<dbReference type="CDD" id="cd04476">
    <property type="entry name" value="RPA1_DBD_C"/>
    <property type="match status" value="1"/>
</dbReference>
<dbReference type="InterPro" id="IPR012340">
    <property type="entry name" value="NA-bd_OB-fold"/>
</dbReference>
<dbReference type="CDD" id="cd04475">
    <property type="entry name" value="RPA1_DBD_B"/>
    <property type="match status" value="1"/>
</dbReference>
<evidence type="ECO:0000313" key="9">
    <source>
        <dbReference type="Proteomes" id="UP000270924"/>
    </source>
</evidence>
<dbReference type="InterPro" id="IPR002093">
    <property type="entry name" value="BRCA2_repeat"/>
</dbReference>
<evidence type="ECO:0000259" key="7">
    <source>
        <dbReference type="Pfam" id="PF16900"/>
    </source>
</evidence>
<dbReference type="OrthoDB" id="1751331at2759"/>
<evidence type="ECO:0000313" key="8">
    <source>
        <dbReference type="EMBL" id="VDM19119.1"/>
    </source>
</evidence>
<dbReference type="Pfam" id="PF00634">
    <property type="entry name" value="BRCA2"/>
    <property type="match status" value="1"/>
</dbReference>
<dbReference type="GO" id="GO:0003677">
    <property type="term" value="F:DNA binding"/>
    <property type="evidence" value="ECO:0007669"/>
    <property type="project" value="UniProtKB-KW"/>
</dbReference>
<dbReference type="InterPro" id="IPR047192">
    <property type="entry name" value="Euk_RPA1_DBD_C"/>
</dbReference>
<dbReference type="PANTHER" id="PTHR47165:SF4">
    <property type="entry name" value="OS03G0429900 PROTEIN"/>
    <property type="match status" value="1"/>
</dbReference>
<evidence type="ECO:0000256" key="2">
    <source>
        <dbReference type="ARBA" id="ARBA00022723"/>
    </source>
</evidence>
<accession>A0A3P7ESI7</accession>
<keyword evidence="9" id="KW-1185">Reference proteome</keyword>
<feature type="domain" description="Replication protein A OB" evidence="7">
    <location>
        <begin position="313"/>
        <end position="396"/>
    </location>
</feature>
<dbReference type="GO" id="GO:0008270">
    <property type="term" value="F:zinc ion binding"/>
    <property type="evidence" value="ECO:0007669"/>
    <property type="project" value="UniProtKB-KW"/>
</dbReference>
<protein>
    <submittedName>
        <fullName evidence="8">Uncharacterized protein</fullName>
    </submittedName>
</protein>
<dbReference type="SUPFAM" id="SSF50249">
    <property type="entry name" value="Nucleic acid-binding proteins"/>
    <property type="match status" value="3"/>
</dbReference>